<dbReference type="SUPFAM" id="SSF52047">
    <property type="entry name" value="RNI-like"/>
    <property type="match status" value="1"/>
</dbReference>
<feature type="domain" description="FBD" evidence="1">
    <location>
        <begin position="271"/>
        <end position="313"/>
    </location>
</feature>
<dbReference type="InterPro" id="IPR006566">
    <property type="entry name" value="FBD"/>
</dbReference>
<evidence type="ECO:0000313" key="3">
    <source>
        <dbReference type="EnsemblPlants" id="EMT18753"/>
    </source>
</evidence>
<accession>R7WAT5</accession>
<dbReference type="Pfam" id="PF08387">
    <property type="entry name" value="FBD"/>
    <property type="match status" value="1"/>
</dbReference>
<dbReference type="InterPro" id="IPR055411">
    <property type="entry name" value="LRR_FXL15/At3g58940/PEG3-like"/>
</dbReference>
<dbReference type="AlphaFoldDB" id="R7WAT5"/>
<name>R7WAT5_AEGTA</name>
<dbReference type="EnsemblPlants" id="EMT18753">
    <property type="protein sequence ID" value="EMT18753"/>
    <property type="gene ID" value="F775_15338"/>
</dbReference>
<dbReference type="InterPro" id="IPR055302">
    <property type="entry name" value="F-box_dom-containing"/>
</dbReference>
<dbReference type="PANTHER" id="PTHR32141">
    <property type="match status" value="1"/>
</dbReference>
<feature type="domain" description="F-box/LRR-repeat protein 15/At3g58940/PEG3-like LRR" evidence="2">
    <location>
        <begin position="206"/>
        <end position="251"/>
    </location>
</feature>
<organism evidence="3">
    <name type="scientific">Aegilops tauschii</name>
    <name type="common">Tausch's goatgrass</name>
    <name type="synonym">Aegilops squarrosa</name>
    <dbReference type="NCBI Taxonomy" id="37682"/>
    <lineage>
        <taxon>Eukaryota</taxon>
        <taxon>Viridiplantae</taxon>
        <taxon>Streptophyta</taxon>
        <taxon>Embryophyta</taxon>
        <taxon>Tracheophyta</taxon>
        <taxon>Spermatophyta</taxon>
        <taxon>Magnoliopsida</taxon>
        <taxon>Liliopsida</taxon>
        <taxon>Poales</taxon>
        <taxon>Poaceae</taxon>
        <taxon>BOP clade</taxon>
        <taxon>Pooideae</taxon>
        <taxon>Triticodae</taxon>
        <taxon>Triticeae</taxon>
        <taxon>Triticinae</taxon>
        <taxon>Aegilops</taxon>
    </lineage>
</organism>
<dbReference type="PANTHER" id="PTHR32141:SF63">
    <property type="entry name" value="F-BOX DOMAIN-CONTAINING PROTEIN"/>
    <property type="match status" value="1"/>
</dbReference>
<evidence type="ECO:0000259" key="2">
    <source>
        <dbReference type="Pfam" id="PF24758"/>
    </source>
</evidence>
<sequence>MSYNNLKTPAISSGSLPQIATHGQLTCDGFRARHHPVNVLWGKEPQTWLHKIQFTWKSPSAPEIDLGWPDRRHGLPEAHPGPFRCVHLTRTLAEGFHGLLTRWLQLLAAKGIQELVLVNARWPLDYFLPANLLSLTSLTRLYLGMWRFPDTAGLRRATCFPNLRDLGLCHVLVERRDLDFILDRSPVLETLCVQGNVLKLRIRLAGIGMSPSTMLPGVKILALEVRFAVRNDVKMIPNVLRCFPNVETLHIMSGKTDQSTGKVNLKFWLESGTIECIESRIKLLVFHGFQGDRSELAFLKFFFESAFVLEEVVVLLAADPTDEMIRKVVFLKYMERASEASILSVGHSGPQGFAQSARRGSDFSLGDPFANYCRSDLYRMSSPHPLYLC</sequence>
<protein>
    <submittedName>
        <fullName evidence="3">Uncharacterized protein</fullName>
    </submittedName>
</protein>
<proteinExistence type="predicted"/>
<reference evidence="3" key="1">
    <citation type="submission" date="2015-06" db="UniProtKB">
        <authorList>
            <consortium name="EnsemblPlants"/>
        </authorList>
    </citation>
    <scope>IDENTIFICATION</scope>
</reference>
<feature type="domain" description="F-box/LRR-repeat protein 15/At3g58940/PEG3-like LRR" evidence="2">
    <location>
        <begin position="100"/>
        <end position="204"/>
    </location>
</feature>
<evidence type="ECO:0000259" key="1">
    <source>
        <dbReference type="Pfam" id="PF08387"/>
    </source>
</evidence>
<dbReference type="Pfam" id="PF24758">
    <property type="entry name" value="LRR_At5g56370"/>
    <property type="match status" value="2"/>
</dbReference>